<feature type="region of interest" description="Disordered" evidence="1">
    <location>
        <begin position="30"/>
        <end position="100"/>
    </location>
</feature>
<dbReference type="EMBL" id="JAGMUU010000005">
    <property type="protein sequence ID" value="KAH7152339.1"/>
    <property type="molecule type" value="Genomic_DNA"/>
</dbReference>
<dbReference type="Proteomes" id="UP000717696">
    <property type="component" value="Unassembled WGS sequence"/>
</dbReference>
<organism evidence="2 3">
    <name type="scientific">Dactylonectria estremocensis</name>
    <dbReference type="NCBI Taxonomy" id="1079267"/>
    <lineage>
        <taxon>Eukaryota</taxon>
        <taxon>Fungi</taxon>
        <taxon>Dikarya</taxon>
        <taxon>Ascomycota</taxon>
        <taxon>Pezizomycotina</taxon>
        <taxon>Sordariomycetes</taxon>
        <taxon>Hypocreomycetidae</taxon>
        <taxon>Hypocreales</taxon>
        <taxon>Nectriaceae</taxon>
        <taxon>Dactylonectria</taxon>
    </lineage>
</organism>
<name>A0A9P9JB86_9HYPO</name>
<keyword evidence="3" id="KW-1185">Reference proteome</keyword>
<evidence type="ECO:0000313" key="2">
    <source>
        <dbReference type="EMBL" id="KAH7152339.1"/>
    </source>
</evidence>
<evidence type="ECO:0000313" key="3">
    <source>
        <dbReference type="Proteomes" id="UP000717696"/>
    </source>
</evidence>
<accession>A0A9P9JB86</accession>
<evidence type="ECO:0000256" key="1">
    <source>
        <dbReference type="SAM" id="MobiDB-lite"/>
    </source>
</evidence>
<dbReference type="AlphaFoldDB" id="A0A9P9JB86"/>
<protein>
    <submittedName>
        <fullName evidence="2">Uncharacterized protein</fullName>
    </submittedName>
</protein>
<proteinExistence type="predicted"/>
<sequence length="100" mass="10677">MKPQAAAAALLLFSHDGNWAQLLIPAMSSPRHSWTKDVSPITIPPAAARTTRGVGSGPVGREAASRGGKEKERKAARPKQRQTATWGGRHTRDKGSRRAG</sequence>
<gene>
    <name evidence="2" type="ORF">B0J13DRAFT_522637</name>
</gene>
<comment type="caution">
    <text evidence="2">The sequence shown here is derived from an EMBL/GenBank/DDBJ whole genome shotgun (WGS) entry which is preliminary data.</text>
</comment>
<feature type="compositionally biased region" description="Basic and acidic residues" evidence="1">
    <location>
        <begin position="63"/>
        <end position="75"/>
    </location>
</feature>
<reference evidence="2" key="1">
    <citation type="journal article" date="2021" name="Nat. Commun.">
        <title>Genetic determinants of endophytism in the Arabidopsis root mycobiome.</title>
        <authorList>
            <person name="Mesny F."/>
            <person name="Miyauchi S."/>
            <person name="Thiergart T."/>
            <person name="Pickel B."/>
            <person name="Atanasova L."/>
            <person name="Karlsson M."/>
            <person name="Huettel B."/>
            <person name="Barry K.W."/>
            <person name="Haridas S."/>
            <person name="Chen C."/>
            <person name="Bauer D."/>
            <person name="Andreopoulos W."/>
            <person name="Pangilinan J."/>
            <person name="LaButti K."/>
            <person name="Riley R."/>
            <person name="Lipzen A."/>
            <person name="Clum A."/>
            <person name="Drula E."/>
            <person name="Henrissat B."/>
            <person name="Kohler A."/>
            <person name="Grigoriev I.V."/>
            <person name="Martin F.M."/>
            <person name="Hacquard S."/>
        </authorList>
    </citation>
    <scope>NUCLEOTIDE SEQUENCE</scope>
    <source>
        <strain evidence="2">MPI-CAGE-AT-0021</strain>
    </source>
</reference>